<evidence type="ECO:0000313" key="3">
    <source>
        <dbReference type="Proteomes" id="UP001141327"/>
    </source>
</evidence>
<accession>A0ABQ8UES7</accession>
<name>A0ABQ8UES7_9EUKA</name>
<proteinExistence type="predicted"/>
<reference evidence="2" key="1">
    <citation type="journal article" date="2022" name="bioRxiv">
        <title>Genomics of Preaxostyla Flagellates Illuminates Evolutionary Transitions and the Path Towards Mitochondrial Loss.</title>
        <authorList>
            <person name="Novak L.V.F."/>
            <person name="Treitli S.C."/>
            <person name="Pyrih J."/>
            <person name="Halakuc P."/>
            <person name="Pipaliya S.V."/>
            <person name="Vacek V."/>
            <person name="Brzon O."/>
            <person name="Soukal P."/>
            <person name="Eme L."/>
            <person name="Dacks J.B."/>
            <person name="Karnkowska A."/>
            <person name="Elias M."/>
            <person name="Hampl V."/>
        </authorList>
    </citation>
    <scope>NUCLEOTIDE SEQUENCE</scope>
    <source>
        <strain evidence="2">RCP-MX</strain>
    </source>
</reference>
<dbReference type="Proteomes" id="UP001141327">
    <property type="component" value="Unassembled WGS sequence"/>
</dbReference>
<gene>
    <name evidence="2" type="ORF">PAPYR_8400</name>
</gene>
<feature type="compositionally biased region" description="Low complexity" evidence="1">
    <location>
        <begin position="170"/>
        <end position="185"/>
    </location>
</feature>
<sequence length="192" mass="21550">MSEFSIAEYSSKILEELHRLREGIGSHTTFSETDLKNCLEMVRRTHTDTLQLQLSLEIDGIQKIPFDTNNIEASCLRYLDPSGFRIEHYTIFPGGANAELQMASTSASLTMTLDLTRDVPLVVGLESVPRNPTFVANLLIPDRWLPQVLARLLRHMRLARLLKQSSSRPSATQPKPAQQTQQQARSSHHASG</sequence>
<organism evidence="2 3">
    <name type="scientific">Paratrimastix pyriformis</name>
    <dbReference type="NCBI Taxonomy" id="342808"/>
    <lineage>
        <taxon>Eukaryota</taxon>
        <taxon>Metamonada</taxon>
        <taxon>Preaxostyla</taxon>
        <taxon>Paratrimastigidae</taxon>
        <taxon>Paratrimastix</taxon>
    </lineage>
</organism>
<evidence type="ECO:0000256" key="1">
    <source>
        <dbReference type="SAM" id="MobiDB-lite"/>
    </source>
</evidence>
<comment type="caution">
    <text evidence="2">The sequence shown here is derived from an EMBL/GenBank/DDBJ whole genome shotgun (WGS) entry which is preliminary data.</text>
</comment>
<dbReference type="EMBL" id="JAPMOS010000072">
    <property type="protein sequence ID" value="KAJ4456361.1"/>
    <property type="molecule type" value="Genomic_DNA"/>
</dbReference>
<feature type="region of interest" description="Disordered" evidence="1">
    <location>
        <begin position="163"/>
        <end position="192"/>
    </location>
</feature>
<keyword evidence="3" id="KW-1185">Reference proteome</keyword>
<evidence type="ECO:0000313" key="2">
    <source>
        <dbReference type="EMBL" id="KAJ4456361.1"/>
    </source>
</evidence>
<evidence type="ECO:0008006" key="4">
    <source>
        <dbReference type="Google" id="ProtNLM"/>
    </source>
</evidence>
<protein>
    <recommendedName>
        <fullName evidence="4">DUF1997 domain-containing protein</fullName>
    </recommendedName>
</protein>